<accession>A4BDQ3</accession>
<evidence type="ECO:0000256" key="13">
    <source>
        <dbReference type="ARBA" id="ARBA00077165"/>
    </source>
</evidence>
<comment type="catalytic activity">
    <reaction evidence="7 15">
        <text>N-terminal L-lysyl-[protein] + L-leucyl-tRNA(Leu) = N-terminal L-leucyl-L-lysyl-[protein] + tRNA(Leu) + H(+)</text>
        <dbReference type="Rhea" id="RHEA:12340"/>
        <dbReference type="Rhea" id="RHEA-COMP:9613"/>
        <dbReference type="Rhea" id="RHEA-COMP:9622"/>
        <dbReference type="Rhea" id="RHEA-COMP:12670"/>
        <dbReference type="Rhea" id="RHEA-COMP:12671"/>
        <dbReference type="ChEBI" id="CHEBI:15378"/>
        <dbReference type="ChEBI" id="CHEBI:65249"/>
        <dbReference type="ChEBI" id="CHEBI:78442"/>
        <dbReference type="ChEBI" id="CHEBI:78494"/>
        <dbReference type="ChEBI" id="CHEBI:133043"/>
        <dbReference type="EC" id="2.3.2.6"/>
    </reaction>
</comment>
<dbReference type="STRING" id="314283.MED297_15924"/>
<proteinExistence type="inferred from homology"/>
<evidence type="ECO:0000256" key="14">
    <source>
        <dbReference type="ARBA" id="ARBA00083640"/>
    </source>
</evidence>
<evidence type="ECO:0000256" key="5">
    <source>
        <dbReference type="ARBA" id="ARBA00050607"/>
    </source>
</evidence>
<gene>
    <name evidence="15" type="primary">aat</name>
    <name evidence="16" type="ORF">MED297_15924</name>
</gene>
<dbReference type="PANTHER" id="PTHR30098:SF2">
    <property type="entry name" value="LEUCYL_PHENYLALANYL-TRNA--PROTEIN TRANSFERASE"/>
    <property type="match status" value="1"/>
</dbReference>
<evidence type="ECO:0000256" key="11">
    <source>
        <dbReference type="ARBA" id="ARBA00074372"/>
    </source>
</evidence>
<evidence type="ECO:0000256" key="4">
    <source>
        <dbReference type="ARBA" id="ARBA00023315"/>
    </source>
</evidence>
<dbReference type="Gene3D" id="3.30.70.3550">
    <property type="entry name" value="Leucyl/phenylalanyl-tRNA-protein transferase, N-terminal domain"/>
    <property type="match status" value="1"/>
</dbReference>
<evidence type="ECO:0000256" key="15">
    <source>
        <dbReference type="HAMAP-Rule" id="MF_00688"/>
    </source>
</evidence>
<evidence type="ECO:0000256" key="2">
    <source>
        <dbReference type="ARBA" id="ARBA00022490"/>
    </source>
</evidence>
<dbReference type="InterPro" id="IPR042221">
    <property type="entry name" value="Leu/Phe-tRNA_Trfase_N"/>
</dbReference>
<protein>
    <recommendedName>
        <fullName evidence="11 15">Leucyl/phenylalanyl-tRNA--protein transferase</fullName>
        <ecNumber evidence="10 15">2.3.2.6</ecNumber>
    </recommendedName>
    <alternativeName>
        <fullName evidence="12 15">L/F-transferase</fullName>
    </alternativeName>
    <alternativeName>
        <fullName evidence="13 15">Leucyltransferase</fullName>
    </alternativeName>
    <alternativeName>
        <fullName evidence="14 15">Phenyalanyltransferase</fullName>
    </alternativeName>
</protein>
<dbReference type="InterPro" id="IPR042203">
    <property type="entry name" value="Leu/Phe-tRNA_Trfase_C"/>
</dbReference>
<evidence type="ECO:0000256" key="10">
    <source>
        <dbReference type="ARBA" id="ARBA00066767"/>
    </source>
</evidence>
<dbReference type="Pfam" id="PF03588">
    <property type="entry name" value="Leu_Phe_trans"/>
    <property type="match status" value="1"/>
</dbReference>
<comment type="function">
    <text evidence="8 15">Functions in the N-end rule pathway of protein degradation where it conjugates Leu, Phe and, less efficiently, Met from aminoacyl-tRNAs to the N-termini of proteins containing an N-terminal arginine or lysine.</text>
</comment>
<comment type="catalytic activity">
    <reaction evidence="6 15">
        <text>N-terminal L-arginyl-[protein] + L-leucyl-tRNA(Leu) = N-terminal L-leucyl-L-arginyl-[protein] + tRNA(Leu) + H(+)</text>
        <dbReference type="Rhea" id="RHEA:50416"/>
        <dbReference type="Rhea" id="RHEA-COMP:9613"/>
        <dbReference type="Rhea" id="RHEA-COMP:9622"/>
        <dbReference type="Rhea" id="RHEA-COMP:12672"/>
        <dbReference type="Rhea" id="RHEA-COMP:12673"/>
        <dbReference type="ChEBI" id="CHEBI:15378"/>
        <dbReference type="ChEBI" id="CHEBI:64719"/>
        <dbReference type="ChEBI" id="CHEBI:78442"/>
        <dbReference type="ChEBI" id="CHEBI:78494"/>
        <dbReference type="ChEBI" id="CHEBI:133044"/>
        <dbReference type="EC" id="2.3.2.6"/>
    </reaction>
</comment>
<dbReference type="OrthoDB" id="9790282at2"/>
<evidence type="ECO:0000313" key="17">
    <source>
        <dbReference type="Proteomes" id="UP000005953"/>
    </source>
</evidence>
<evidence type="ECO:0000256" key="3">
    <source>
        <dbReference type="ARBA" id="ARBA00022679"/>
    </source>
</evidence>
<dbReference type="PANTHER" id="PTHR30098">
    <property type="entry name" value="LEUCYL/PHENYLALANYL-TRNA--PROTEIN TRANSFERASE"/>
    <property type="match status" value="1"/>
</dbReference>
<dbReference type="EC" id="2.3.2.6" evidence="10 15"/>
<dbReference type="SUPFAM" id="SSF55729">
    <property type="entry name" value="Acyl-CoA N-acyltransferases (Nat)"/>
    <property type="match status" value="1"/>
</dbReference>
<dbReference type="HAMAP" id="MF_00688">
    <property type="entry name" value="Leu_Phe_trans"/>
    <property type="match status" value="1"/>
</dbReference>
<dbReference type="EMBL" id="AAOE01000008">
    <property type="protein sequence ID" value="EAR09662.1"/>
    <property type="molecule type" value="Genomic_DNA"/>
</dbReference>
<keyword evidence="3 15" id="KW-0808">Transferase</keyword>
<comment type="catalytic activity">
    <reaction evidence="5 15">
        <text>L-phenylalanyl-tRNA(Phe) + an N-terminal L-alpha-aminoacyl-[protein] = an N-terminal L-phenylalanyl-L-alpha-aminoacyl-[protein] + tRNA(Phe)</text>
        <dbReference type="Rhea" id="RHEA:43632"/>
        <dbReference type="Rhea" id="RHEA-COMP:9668"/>
        <dbReference type="Rhea" id="RHEA-COMP:9699"/>
        <dbReference type="Rhea" id="RHEA-COMP:10636"/>
        <dbReference type="Rhea" id="RHEA-COMP:10637"/>
        <dbReference type="ChEBI" id="CHEBI:78442"/>
        <dbReference type="ChEBI" id="CHEBI:78531"/>
        <dbReference type="ChEBI" id="CHEBI:78597"/>
        <dbReference type="ChEBI" id="CHEBI:83561"/>
        <dbReference type="EC" id="2.3.2.6"/>
    </reaction>
</comment>
<dbReference type="GO" id="GO:0030163">
    <property type="term" value="P:protein catabolic process"/>
    <property type="evidence" value="ECO:0007669"/>
    <property type="project" value="UniProtKB-UniRule"/>
</dbReference>
<dbReference type="RefSeq" id="WP_008043373.1">
    <property type="nucleotide sequence ID" value="NZ_CH724150.1"/>
</dbReference>
<name>A4BDQ3_9GAMM</name>
<reference evidence="16 17" key="1">
    <citation type="submission" date="2006-02" db="EMBL/GenBank/DDBJ databases">
        <authorList>
            <person name="Pinhassi J."/>
            <person name="Pedros-Alio C."/>
            <person name="Ferriera S."/>
            <person name="Johnson J."/>
            <person name="Kravitz S."/>
            <person name="Halpern A."/>
            <person name="Remington K."/>
            <person name="Beeson K."/>
            <person name="Tran B."/>
            <person name="Rogers Y.-H."/>
            <person name="Friedman R."/>
            <person name="Venter J.C."/>
        </authorList>
    </citation>
    <scope>NUCLEOTIDE SEQUENCE [LARGE SCALE GENOMIC DNA]</scope>
    <source>
        <strain evidence="16 17">MED297</strain>
    </source>
</reference>
<comment type="caution">
    <text evidence="16">The sequence shown here is derived from an EMBL/GenBank/DDBJ whole genome shotgun (WGS) entry which is preliminary data.</text>
</comment>
<organism evidence="16 17">
    <name type="scientific">Reinekea blandensis MED297</name>
    <dbReference type="NCBI Taxonomy" id="314283"/>
    <lineage>
        <taxon>Bacteria</taxon>
        <taxon>Pseudomonadati</taxon>
        <taxon>Pseudomonadota</taxon>
        <taxon>Gammaproteobacteria</taxon>
        <taxon>Oceanospirillales</taxon>
        <taxon>Saccharospirillaceae</taxon>
        <taxon>Reinekea</taxon>
    </lineage>
</organism>
<comment type="subcellular location">
    <subcellularLocation>
        <location evidence="1 15">Cytoplasm</location>
    </subcellularLocation>
</comment>
<evidence type="ECO:0000256" key="12">
    <source>
        <dbReference type="ARBA" id="ARBA00077136"/>
    </source>
</evidence>
<comment type="similarity">
    <text evidence="9 15">Belongs to the L/F-transferase family.</text>
</comment>
<dbReference type="InterPro" id="IPR004616">
    <property type="entry name" value="Leu/Phe-tRNA_Trfase"/>
</dbReference>
<dbReference type="NCBIfam" id="TIGR00667">
    <property type="entry name" value="aat"/>
    <property type="match status" value="1"/>
</dbReference>
<dbReference type="FunFam" id="3.30.70.3550:FF:000001">
    <property type="entry name" value="Leucyl/phenylalanyl-tRNA--protein transferase"/>
    <property type="match status" value="1"/>
</dbReference>
<evidence type="ECO:0000256" key="7">
    <source>
        <dbReference type="ARBA" id="ARBA00051538"/>
    </source>
</evidence>
<keyword evidence="17" id="KW-1185">Reference proteome</keyword>
<evidence type="ECO:0000313" key="16">
    <source>
        <dbReference type="EMBL" id="EAR09662.1"/>
    </source>
</evidence>
<dbReference type="Gene3D" id="3.40.630.70">
    <property type="entry name" value="Leucyl/phenylalanyl-tRNA-protein transferase, C-terminal domain"/>
    <property type="match status" value="1"/>
</dbReference>
<evidence type="ECO:0000256" key="6">
    <source>
        <dbReference type="ARBA" id="ARBA00050652"/>
    </source>
</evidence>
<evidence type="ECO:0000256" key="9">
    <source>
        <dbReference type="ARBA" id="ARBA00061535"/>
    </source>
</evidence>
<keyword evidence="2 15" id="KW-0963">Cytoplasm</keyword>
<dbReference type="GO" id="GO:0005737">
    <property type="term" value="C:cytoplasm"/>
    <property type="evidence" value="ECO:0007669"/>
    <property type="project" value="UniProtKB-SubCell"/>
</dbReference>
<evidence type="ECO:0000256" key="8">
    <source>
        <dbReference type="ARBA" id="ARBA00054043"/>
    </source>
</evidence>
<keyword evidence="4 15" id="KW-0012">Acyltransferase</keyword>
<evidence type="ECO:0000256" key="1">
    <source>
        <dbReference type="ARBA" id="ARBA00004496"/>
    </source>
</evidence>
<dbReference type="InterPro" id="IPR016181">
    <property type="entry name" value="Acyl_CoA_acyltransferase"/>
</dbReference>
<dbReference type="Proteomes" id="UP000005953">
    <property type="component" value="Unassembled WGS sequence"/>
</dbReference>
<dbReference type="HOGENOM" id="CLU_075045_0_0_6"/>
<sequence>MPQLTLLKAEQPPSFPPTSMALEEPEGLLAIGGQLTEEWLLNAYQRGIFPWFSQGDPIMWWSPAPRMVLIPGQAHISRSLKKHFRRQTALTVRANTAFERVIGFCADESLRQEGTWITSDMQSAYNDLHYSGWAHSVEVYDHDQLIGGLYGIGIGSVFYGESMFSLRSNASKYAFIALSAWAAENDLNLIDCQLYNPYLASLGGELIGRDDFESYLPHQKNRLCLGNGQDLTLSLQQAMGQ</sequence>
<dbReference type="AlphaFoldDB" id="A4BDQ3"/>
<dbReference type="GO" id="GO:0008914">
    <property type="term" value="F:leucyl-tRNA--protein transferase activity"/>
    <property type="evidence" value="ECO:0007669"/>
    <property type="project" value="UniProtKB-UniRule"/>
</dbReference>